<evidence type="ECO:0000313" key="1">
    <source>
        <dbReference type="EMBL" id="KGD62557.1"/>
    </source>
</evidence>
<evidence type="ECO:0000313" key="2">
    <source>
        <dbReference type="Proteomes" id="UP000029443"/>
    </source>
</evidence>
<gene>
    <name evidence="1" type="ORF">T9A_00848</name>
</gene>
<name>A0ABR4WG60_9GAMM</name>
<comment type="caution">
    <text evidence="1">The sequence shown here is derived from an EMBL/GenBank/DDBJ whole genome shotgun (WGS) entry which is preliminary data.</text>
</comment>
<organism evidence="1 2">
    <name type="scientific">Alcanivorax jadensis T9</name>
    <dbReference type="NCBI Taxonomy" id="1177181"/>
    <lineage>
        <taxon>Bacteria</taxon>
        <taxon>Pseudomonadati</taxon>
        <taxon>Pseudomonadota</taxon>
        <taxon>Gammaproteobacteria</taxon>
        <taxon>Oceanospirillales</taxon>
        <taxon>Alcanivoracaceae</taxon>
        <taxon>Alcanivorax</taxon>
    </lineage>
</organism>
<protein>
    <submittedName>
        <fullName evidence="1">Uncharacterized protein</fullName>
    </submittedName>
</protein>
<keyword evidence="2" id="KW-1185">Reference proteome</keyword>
<proteinExistence type="predicted"/>
<accession>A0ABR4WG60</accession>
<dbReference type="RefSeq" id="WP_035245351.1">
    <property type="nucleotide sequence ID" value="NZ_ARXU01000002.1"/>
</dbReference>
<dbReference type="Proteomes" id="UP000029443">
    <property type="component" value="Unassembled WGS sequence"/>
</dbReference>
<reference evidence="1 2" key="1">
    <citation type="submission" date="2012-09" db="EMBL/GenBank/DDBJ databases">
        <title>Genome Sequence of alkane-degrading Bacterium Alcanivorax jadensis T9.</title>
        <authorList>
            <person name="Lai Q."/>
            <person name="Shao Z."/>
        </authorList>
    </citation>
    <scope>NUCLEOTIDE SEQUENCE [LARGE SCALE GENOMIC DNA]</scope>
    <source>
        <strain evidence="1 2">T9</strain>
    </source>
</reference>
<sequence>MGYEDFDALLMLPADFPYADLQAVSLILDNENVFVPGYIPPDVGLYHVDGFIYHAWVENSKTVLLPDRNIVSRLAKIAKGESVANNGDVHSRKVAAILAFAQCLDIQIEPSIAFHELAPHQGNSEAIDELSWFRVADNGSPKEWLAFALREADRIKTIAPPQPIDSIDLAKPLKRWRRNYTAALKIASLELAQNINALDKVLALFRWMYSDFILAGPAAILACVYFAPNSPPKKGLFKSLRSPTRERAIEGIKNAAWDITHLSNFVQHISAEKENSGRRFIFATLDESLREIARILIGQTHDIPPQEELFLFLKQWWPADDAQRISATWFEYTNKTRNADWWDQYKDRPDYVGEIASQIEKDILAWRSK</sequence>
<dbReference type="EMBL" id="ARXU01000002">
    <property type="protein sequence ID" value="KGD62557.1"/>
    <property type="molecule type" value="Genomic_DNA"/>
</dbReference>